<dbReference type="Pfam" id="PF13384">
    <property type="entry name" value="HTH_23"/>
    <property type="match status" value="1"/>
</dbReference>
<dbReference type="InterPro" id="IPR009057">
    <property type="entry name" value="Homeodomain-like_sf"/>
</dbReference>
<organism evidence="1 2">
    <name type="scientific">Pseudomonas putida S12</name>
    <dbReference type="NCBI Taxonomy" id="1215087"/>
    <lineage>
        <taxon>Bacteria</taxon>
        <taxon>Pseudomonadati</taxon>
        <taxon>Pseudomonadota</taxon>
        <taxon>Gammaproteobacteria</taxon>
        <taxon>Pseudomonadales</taxon>
        <taxon>Pseudomonadaceae</taxon>
        <taxon>Pseudomonas</taxon>
    </lineage>
</organism>
<evidence type="ECO:0000313" key="1">
    <source>
        <dbReference type="EMBL" id="AJA14274.1"/>
    </source>
</evidence>
<dbReference type="EMBL" id="CP009974">
    <property type="protein sequence ID" value="AJA14274.1"/>
    <property type="molecule type" value="Genomic_DNA"/>
</dbReference>
<dbReference type="AlphaFoldDB" id="A0AA34WRR7"/>
<reference evidence="1 2" key="2">
    <citation type="submission" date="2014-11" db="EMBL/GenBank/DDBJ databases">
        <title>Draft genome sequence of the solvent-tolerant Pseudomonas putida S12 including megaplasmid pTTS12.</title>
        <authorList>
            <person name="Wierckx N."/>
            <person name="Nijkamp J."/>
            <person name="Ballerstedt H."/>
            <person name="Siezen R.J."/>
            <person name="Wels M."/>
            <person name="de Ridder D."/>
            <person name="de Winde J.H."/>
            <person name="Ruijssenaars H.J."/>
        </authorList>
    </citation>
    <scope>NUCLEOTIDE SEQUENCE [LARGE SCALE GENOMIC DNA]</scope>
    <source>
        <strain evidence="1 2">S12</strain>
    </source>
</reference>
<protein>
    <submittedName>
        <fullName evidence="1">TnpA protein</fullName>
    </submittedName>
</protein>
<dbReference type="SUPFAM" id="SSF46689">
    <property type="entry name" value="Homeodomain-like"/>
    <property type="match status" value="1"/>
</dbReference>
<proteinExistence type="predicted"/>
<name>A0AA34WRR7_PSEPU</name>
<accession>A0AA34WRR7</accession>
<sequence>MARKAMEFLLSDDDRAHLRKTARSGRMPYRSVTRASILLLLDSGLTPKEVSLRLNVTAPVVFKWRSRYLANGIDGLEDLLRGGVGRGLSLVG</sequence>
<dbReference type="Proteomes" id="UP000017753">
    <property type="component" value="Chromosome"/>
</dbReference>
<evidence type="ECO:0000313" key="2">
    <source>
        <dbReference type="Proteomes" id="UP000017753"/>
    </source>
</evidence>
<gene>
    <name evidence="1" type="ORF">RPPX_13255</name>
</gene>
<reference evidence="1 2" key="1">
    <citation type="submission" date="2014-11" db="EMBL/GenBank/DDBJ databases">
        <title>Complete genome sequence of Pseudomonas putida S12 including megaplasmid pTTS12.</title>
        <authorList>
            <person name="Kuepper J."/>
            <person name="Ruijssenaars H.J."/>
            <person name="Blank L.M."/>
            <person name="de Winde J.H."/>
            <person name="Wierckx N."/>
        </authorList>
    </citation>
    <scope>NUCLEOTIDE SEQUENCE [LARGE SCALE GENOMIC DNA]</scope>
    <source>
        <strain evidence="1 2">S12</strain>
    </source>
</reference>